<comment type="caution">
    <text evidence="2">The sequence shown here is derived from an EMBL/GenBank/DDBJ whole genome shotgun (WGS) entry which is preliminary data.</text>
</comment>
<name>A0ABD3RE01_9STRA</name>
<proteinExistence type="predicted"/>
<dbReference type="AlphaFoldDB" id="A0ABD3RE01"/>
<keyword evidence="3" id="KW-1185">Reference proteome</keyword>
<dbReference type="EMBL" id="JALLPB020000271">
    <property type="protein sequence ID" value="KAL3811254.1"/>
    <property type="molecule type" value="Genomic_DNA"/>
</dbReference>
<dbReference type="Proteomes" id="UP001530377">
    <property type="component" value="Unassembled WGS sequence"/>
</dbReference>
<feature type="region of interest" description="Disordered" evidence="1">
    <location>
        <begin position="1"/>
        <end position="55"/>
    </location>
</feature>
<protein>
    <submittedName>
        <fullName evidence="2">Uncharacterized protein</fullName>
    </submittedName>
</protein>
<evidence type="ECO:0000313" key="3">
    <source>
        <dbReference type="Proteomes" id="UP001530377"/>
    </source>
</evidence>
<organism evidence="2 3">
    <name type="scientific">Cyclostephanos tholiformis</name>
    <dbReference type="NCBI Taxonomy" id="382380"/>
    <lineage>
        <taxon>Eukaryota</taxon>
        <taxon>Sar</taxon>
        <taxon>Stramenopiles</taxon>
        <taxon>Ochrophyta</taxon>
        <taxon>Bacillariophyta</taxon>
        <taxon>Coscinodiscophyceae</taxon>
        <taxon>Thalassiosirophycidae</taxon>
        <taxon>Stephanodiscales</taxon>
        <taxon>Stephanodiscaceae</taxon>
        <taxon>Cyclostephanos</taxon>
    </lineage>
</organism>
<accession>A0ABD3RE01</accession>
<feature type="compositionally biased region" description="Basic residues" evidence="1">
    <location>
        <begin position="19"/>
        <end position="31"/>
    </location>
</feature>
<evidence type="ECO:0000256" key="1">
    <source>
        <dbReference type="SAM" id="MobiDB-lite"/>
    </source>
</evidence>
<reference evidence="2 3" key="1">
    <citation type="submission" date="2024-10" db="EMBL/GenBank/DDBJ databases">
        <title>Updated reference genomes for cyclostephanoid diatoms.</title>
        <authorList>
            <person name="Roberts W.R."/>
            <person name="Alverson A.J."/>
        </authorList>
    </citation>
    <scope>NUCLEOTIDE SEQUENCE [LARGE SCALE GENOMIC DNA]</scope>
    <source>
        <strain evidence="2 3">AJA228-03</strain>
    </source>
</reference>
<evidence type="ECO:0000313" key="2">
    <source>
        <dbReference type="EMBL" id="KAL3811254.1"/>
    </source>
</evidence>
<gene>
    <name evidence="2" type="ORF">ACHAXA_003353</name>
</gene>
<sequence length="833" mass="93099">MADDHRPNVPRLGRGRMSSSHRHHHFGRGIRRGGDGGTTAATAATVRSRHRRPSPPPPLPVLLLFPSLLFLLFPSSIQNRRRPPPVFMVQATDFAVGITTLTDVTSISLLSHDVRDMADAINSNNYVDARRIYKYGKNSVQYDVYGQVLDDLLSLQRLARAGRPTYGEDPSYLFHVLGLGDAGEDIDVALGTRGAYADEYIVNVLNDPDTAGTLGAQASTVLVVGMYATHLLWKGLLDCVSRRGGYATAGNGTGYDSHLDPRKAFDEFIALYIGADQTLAPDWDGDMLYELAQAGGDRFGTVDAYEGEAYANVDVKLRYQEVQRLLSGDEYCTRDDQVMSLWKLVNQILSSMYVPLYQMLIHSMKQDGDTTKDQADKVRMYSLALIPQLSQCRPSIHWKLKEYLLDKTYDRDDFPRILELLQLSYDCLGITCADIGAYRDDNDEVTIAECANYEANHPLASFVPKEDVRTLSKVDLDIHAITILLKFPSNTNHMMAQLYYQYGKATALDETGAVFSDTSLRDMVSSVDNRKWSPYYDDYVSYFNQEPKVYVNASMRSDETIMAMFNGTGIATGMSMEQRSAYLVSLIQRNVVPEFMMGLLGLSLRVCRDPENDLRPTLYYDAFAALYIGSMVGILRNDQIDDGLMMWSLAANRARNFNTQTDEYTAIINEEMVDLLFAGQSELDRGDCDNFDKTFSRVLHLFLLPLVQSTIWFAIRNQDTSITDVNVVIGQAMALSVLPIVQKYHPDDASVIERNMIIVDGTTPVVEGPQAVANAFYETFDELGWDCEYIGQAEGVDACEQDRERSNSSSIMPSDSTIFFLGLVQAAIVLFGM</sequence>